<dbReference type="RefSeq" id="WP_329508579.1">
    <property type="nucleotide sequence ID" value="NZ_BAAAYZ010000052.1"/>
</dbReference>
<reference evidence="1" key="1">
    <citation type="submission" date="2024-01" db="EMBL/GenBank/DDBJ databases">
        <title>First draft genome sequence data of TA4-1, the type strain of Gram-positive actinobacterium Streptomyces chiangmaiensis.</title>
        <authorList>
            <person name="Yasawong M."/>
            <person name="Nantapong N."/>
        </authorList>
    </citation>
    <scope>NUCLEOTIDE SEQUENCE</scope>
    <source>
        <strain evidence="1">TA4-1</strain>
    </source>
</reference>
<organism evidence="1 2">
    <name type="scientific">Streptomyces chiangmaiensis</name>
    <dbReference type="NCBI Taxonomy" id="766497"/>
    <lineage>
        <taxon>Bacteria</taxon>
        <taxon>Bacillati</taxon>
        <taxon>Actinomycetota</taxon>
        <taxon>Actinomycetes</taxon>
        <taxon>Kitasatosporales</taxon>
        <taxon>Streptomycetaceae</taxon>
        <taxon>Streptomyces</taxon>
    </lineage>
</organism>
<sequence>MAVTTSASRLVTAAARDVLRPLGLTQRGRSRIWIDDHGWWLSVVEFTPPRTAGSSLTVGAMWLWHDIDHLAFHTGGKVADPESFRSEAQFAPRAADLAHAAAESAAELRARFADLAAVAEYLTTRPVRRGFLWDDFDAGVAAGLVGHAATARRRFDRMLKEEPLAPWMVQAQDTARMLHRLAPDPQAMTAWAIRTIRSCRDKLRLGPASLSFATPSARTGHSSKDH</sequence>
<accession>A0ABU7FJ59</accession>
<proteinExistence type="predicted"/>
<comment type="caution">
    <text evidence="1">The sequence shown here is derived from an EMBL/GenBank/DDBJ whole genome shotgun (WGS) entry which is preliminary data.</text>
</comment>
<keyword evidence="2" id="KW-1185">Reference proteome</keyword>
<gene>
    <name evidence="1" type="ORF">VXC91_19610</name>
</gene>
<protein>
    <submittedName>
        <fullName evidence="1">Uncharacterized protein</fullName>
    </submittedName>
</protein>
<evidence type="ECO:0000313" key="1">
    <source>
        <dbReference type="EMBL" id="MED7824129.1"/>
    </source>
</evidence>
<dbReference type="EMBL" id="JAYWVC010000062">
    <property type="protein sequence ID" value="MED7824129.1"/>
    <property type="molecule type" value="Genomic_DNA"/>
</dbReference>
<name>A0ABU7FJ59_9ACTN</name>
<evidence type="ECO:0000313" key="2">
    <source>
        <dbReference type="Proteomes" id="UP001333996"/>
    </source>
</evidence>
<dbReference type="Proteomes" id="UP001333996">
    <property type="component" value="Unassembled WGS sequence"/>
</dbReference>